<feature type="region of interest" description="Disordered" evidence="4">
    <location>
        <begin position="431"/>
        <end position="453"/>
    </location>
</feature>
<feature type="region of interest" description="Disordered" evidence="4">
    <location>
        <begin position="957"/>
        <end position="976"/>
    </location>
</feature>
<dbReference type="GO" id="GO:0006396">
    <property type="term" value="P:RNA processing"/>
    <property type="evidence" value="ECO:0007669"/>
    <property type="project" value="InterPro"/>
</dbReference>
<dbReference type="PROSITE" id="PS50137">
    <property type="entry name" value="DS_RBD"/>
    <property type="match status" value="1"/>
</dbReference>
<dbReference type="EMBL" id="BNBE01000003">
    <property type="protein sequence ID" value="GHG21852.1"/>
    <property type="molecule type" value="Genomic_DNA"/>
</dbReference>
<dbReference type="Gene3D" id="3.30.160.20">
    <property type="match status" value="1"/>
</dbReference>
<feature type="region of interest" description="Disordered" evidence="4">
    <location>
        <begin position="100"/>
        <end position="171"/>
    </location>
</feature>
<dbReference type="AlphaFoldDB" id="A0A919BVX4"/>
<evidence type="ECO:0000313" key="7">
    <source>
        <dbReference type="Proteomes" id="UP000632849"/>
    </source>
</evidence>
<reference evidence="6" key="1">
    <citation type="journal article" date="2014" name="Int. J. Syst. Evol. Microbiol.">
        <title>Complete genome sequence of Corynebacterium casei LMG S-19264T (=DSM 44701T), isolated from a smear-ripened cheese.</title>
        <authorList>
            <consortium name="US DOE Joint Genome Institute (JGI-PGF)"/>
            <person name="Walter F."/>
            <person name="Albersmeier A."/>
            <person name="Kalinowski J."/>
            <person name="Ruckert C."/>
        </authorList>
    </citation>
    <scope>NUCLEOTIDE SEQUENCE</scope>
    <source>
        <strain evidence="6">JCM 4122</strain>
    </source>
</reference>
<dbReference type="SUPFAM" id="SSF54768">
    <property type="entry name" value="dsRNA-binding domain-like"/>
    <property type="match status" value="2"/>
</dbReference>
<name>A0A919BVX4_STRFL</name>
<gene>
    <name evidence="6" type="ORF">GCM10017667_66830</name>
</gene>
<evidence type="ECO:0000256" key="2">
    <source>
        <dbReference type="ARBA" id="ARBA00022884"/>
    </source>
</evidence>
<dbReference type="InterPro" id="IPR036389">
    <property type="entry name" value="RNase_III_sf"/>
</dbReference>
<proteinExistence type="inferred from homology"/>
<evidence type="ECO:0000256" key="3">
    <source>
        <dbReference type="PROSITE-ProRule" id="PRU00266"/>
    </source>
</evidence>
<dbReference type="SMART" id="SM00358">
    <property type="entry name" value="DSRM"/>
    <property type="match status" value="2"/>
</dbReference>
<dbReference type="RefSeq" id="WP_229915758.1">
    <property type="nucleotide sequence ID" value="NZ_BNBE01000003.1"/>
</dbReference>
<accession>A0A919BVX4</accession>
<dbReference type="GO" id="GO:0004525">
    <property type="term" value="F:ribonuclease III activity"/>
    <property type="evidence" value="ECO:0007669"/>
    <property type="project" value="InterPro"/>
</dbReference>
<comment type="similarity">
    <text evidence="1">Belongs to the ribonuclease III family.</text>
</comment>
<evidence type="ECO:0000313" key="6">
    <source>
        <dbReference type="EMBL" id="GHG21852.1"/>
    </source>
</evidence>
<dbReference type="Proteomes" id="UP000632849">
    <property type="component" value="Unassembled WGS sequence"/>
</dbReference>
<keyword evidence="7" id="KW-1185">Reference proteome</keyword>
<sequence>MNRWVGIVSLRETAPPTPVHRIALAIEAARNRTSYQLADRTVPYARIRSALRMISQEYARHRDWGRYEYCVDLASDFFDGGLPPTGLPSWLTNELQNLLDGRSGARPTGGRRAQAAPRRTDSRPAHSRPASTGRGRTTPPEVSRSVRPARSDRHSTGQRPSSGPVRPYSRAERRLDIHDVTYPALCEPPVSLVGAYGQEVREIVGNTVRGWAAGPEVTAWLGLAAEHRSHLYESHHADQVTPHVLGLLDRLGATTLDVILLDAYTRWATPRKVGEQSSEHARRRAAANLALGAWATKHGLVRMGAGEAQQPARSVFEGVARQILGALSLCGEHEIARRLVASVWHDLDHPSSGAVTDPVTLAQTAFQKEGLTYDYNEEGPDHRKVFRAAVRTGTGRTAEGIGQSKKAARAAAAQALLDAYPQVTAAASPGLKATPANLPAASPRPYPQPGNRHRDAVSDLAAMFELGHRTHGLLAQALTHVSWVHENQEAATAARQRDNHLLAHHGSHVVDYLAAHVRVHRALAHGLTPDEDEARILTSSDDDTARLGAALQLTEGLLTSRGESGQGRTAVSDAAQAVVAAAWRVHGPRLLGRRPAILDDWLSGLDHQHDPVTVLTAMASTYGIDHEYTYDVSGPDHLKSYTTTISLRDAQGRVHQWTEHLPGTPGKPEAKKATAEALLDILATPVNGVVDDLPASERDLLAFLLRAQLDGLGRPTERQRARILARGDLGTDLLTTGDTEAFLAWAERIRPLLGPDDTAVPDTLRELYRKVLDDTRIGPGSLLRRMAADTGSDAASVVRRNAADAVRRALSSGPQAASVRDVVQDWWRDQAPATGVTVRDDMRQEAFRPLPVHLGALDETLTWCGEAAEAAGSRIDVELTVEEGTLHVWLGLDKVNVRTSCDDFARLLSRTLPYTDCLVDDDHVLLRLHGDLETVPLFPLAAAGMDAYVSGPLDRWRPAGEVADEPRGAQDEQPHS</sequence>
<evidence type="ECO:0000256" key="1">
    <source>
        <dbReference type="ARBA" id="ARBA00010183"/>
    </source>
</evidence>
<reference evidence="6" key="2">
    <citation type="submission" date="2020-09" db="EMBL/GenBank/DDBJ databases">
        <authorList>
            <person name="Sun Q."/>
            <person name="Ohkuma M."/>
        </authorList>
    </citation>
    <scope>NUCLEOTIDE SEQUENCE</scope>
    <source>
        <strain evidence="6">JCM 4122</strain>
    </source>
</reference>
<dbReference type="Pfam" id="PF00035">
    <property type="entry name" value="dsrm"/>
    <property type="match status" value="1"/>
</dbReference>
<organism evidence="6 7">
    <name type="scientific">Streptomyces filamentosus</name>
    <name type="common">Streptomyces roseosporus</name>
    <dbReference type="NCBI Taxonomy" id="67294"/>
    <lineage>
        <taxon>Bacteria</taxon>
        <taxon>Bacillati</taxon>
        <taxon>Actinomycetota</taxon>
        <taxon>Actinomycetes</taxon>
        <taxon>Kitasatosporales</taxon>
        <taxon>Streptomycetaceae</taxon>
        <taxon>Streptomyces</taxon>
    </lineage>
</organism>
<protein>
    <recommendedName>
        <fullName evidence="5">DRBM domain-containing protein</fullName>
    </recommendedName>
</protein>
<evidence type="ECO:0000256" key="4">
    <source>
        <dbReference type="SAM" id="MobiDB-lite"/>
    </source>
</evidence>
<dbReference type="InterPro" id="IPR014720">
    <property type="entry name" value="dsRBD_dom"/>
</dbReference>
<feature type="domain" description="DRBM" evidence="5">
    <location>
        <begin position="357"/>
        <end position="422"/>
    </location>
</feature>
<dbReference type="GO" id="GO:0003723">
    <property type="term" value="F:RNA binding"/>
    <property type="evidence" value="ECO:0007669"/>
    <property type="project" value="UniProtKB-UniRule"/>
</dbReference>
<dbReference type="SUPFAM" id="SSF69065">
    <property type="entry name" value="RNase III domain-like"/>
    <property type="match status" value="1"/>
</dbReference>
<keyword evidence="2 3" id="KW-0694">RNA-binding</keyword>
<comment type="caution">
    <text evidence="6">The sequence shown here is derived from an EMBL/GenBank/DDBJ whole genome shotgun (WGS) entry which is preliminary data.</text>
</comment>
<evidence type="ECO:0000259" key="5">
    <source>
        <dbReference type="PROSITE" id="PS50137"/>
    </source>
</evidence>